<comment type="pathway">
    <text evidence="1">Cofactor biosynthesis; NAD(+) biosynthesis.</text>
</comment>
<evidence type="ECO:0000256" key="4">
    <source>
        <dbReference type="ARBA" id="ARBA00022695"/>
    </source>
</evidence>
<organism evidence="8 9">
    <name type="scientific">Triparma columacea</name>
    <dbReference type="NCBI Taxonomy" id="722753"/>
    <lineage>
        <taxon>Eukaryota</taxon>
        <taxon>Sar</taxon>
        <taxon>Stramenopiles</taxon>
        <taxon>Ochrophyta</taxon>
        <taxon>Bolidophyceae</taxon>
        <taxon>Parmales</taxon>
        <taxon>Triparmaceae</taxon>
        <taxon>Triparma</taxon>
    </lineage>
</organism>
<dbReference type="GO" id="GO:0005524">
    <property type="term" value="F:ATP binding"/>
    <property type="evidence" value="ECO:0007669"/>
    <property type="project" value="UniProtKB-KW"/>
</dbReference>
<evidence type="ECO:0000256" key="2">
    <source>
        <dbReference type="ARBA" id="ARBA00022642"/>
    </source>
</evidence>
<dbReference type="Gene3D" id="3.40.50.620">
    <property type="entry name" value="HUPs"/>
    <property type="match status" value="1"/>
</dbReference>
<proteinExistence type="predicted"/>
<dbReference type="AlphaFoldDB" id="A0A9W7FW41"/>
<comment type="caution">
    <text evidence="8">The sequence shown here is derived from an EMBL/GenBank/DDBJ whole genome shotgun (WGS) entry which is preliminary data.</text>
</comment>
<keyword evidence="6" id="KW-0067">ATP-binding</keyword>
<dbReference type="Proteomes" id="UP001165065">
    <property type="component" value="Unassembled WGS sequence"/>
</dbReference>
<dbReference type="GO" id="GO:0016779">
    <property type="term" value="F:nucleotidyltransferase activity"/>
    <property type="evidence" value="ECO:0007669"/>
    <property type="project" value="UniProtKB-KW"/>
</dbReference>
<keyword evidence="5" id="KW-0547">Nucleotide-binding</keyword>
<keyword evidence="7" id="KW-0520">NAD</keyword>
<dbReference type="GO" id="GO:0009435">
    <property type="term" value="P:NAD+ biosynthetic process"/>
    <property type="evidence" value="ECO:0007669"/>
    <property type="project" value="InterPro"/>
</dbReference>
<evidence type="ECO:0000256" key="7">
    <source>
        <dbReference type="ARBA" id="ARBA00023027"/>
    </source>
</evidence>
<dbReference type="PANTHER" id="PTHR39321">
    <property type="entry name" value="NICOTINATE-NUCLEOTIDE ADENYLYLTRANSFERASE-RELATED"/>
    <property type="match status" value="1"/>
</dbReference>
<evidence type="ECO:0000313" key="8">
    <source>
        <dbReference type="EMBL" id="GMI23399.1"/>
    </source>
</evidence>
<evidence type="ECO:0000313" key="9">
    <source>
        <dbReference type="Proteomes" id="UP001165065"/>
    </source>
</evidence>
<keyword evidence="4" id="KW-0548">Nucleotidyltransferase</keyword>
<dbReference type="SUPFAM" id="SSF52374">
    <property type="entry name" value="Nucleotidylyl transferase"/>
    <property type="match status" value="1"/>
</dbReference>
<dbReference type="InterPro" id="IPR014729">
    <property type="entry name" value="Rossmann-like_a/b/a_fold"/>
</dbReference>
<dbReference type="OrthoDB" id="422187at2759"/>
<protein>
    <submittedName>
        <fullName evidence="8">Uncharacterized protein</fullName>
    </submittedName>
</protein>
<sequence>MGHVAIAKYLSTCTMFNEVRIMPVYRHMYGEKRRRVEDEEGAWNTKLEMCRLAFGTSSEDGPSSEGAAKVVVSDVERRAFLRQAELNPGRPKEELRVGTADVLDYLVGTEPEATFHLCLGADTYVDLCGGKWKRCSDIADMVRGRVHVVTRAGFEREIEGLVEAQIALEAGGGGGFSMPATVHKGVEGLGDVSSSEARQTQDVDRLEELVGRKVAEFIVEKKMYAFKEI</sequence>
<dbReference type="PANTHER" id="PTHR39321:SF3">
    <property type="entry name" value="PHOSPHOPANTETHEINE ADENYLYLTRANSFERASE"/>
    <property type="match status" value="1"/>
</dbReference>
<evidence type="ECO:0000256" key="3">
    <source>
        <dbReference type="ARBA" id="ARBA00022679"/>
    </source>
</evidence>
<evidence type="ECO:0000256" key="6">
    <source>
        <dbReference type="ARBA" id="ARBA00022840"/>
    </source>
</evidence>
<dbReference type="InterPro" id="IPR005248">
    <property type="entry name" value="NadD/NMNAT"/>
</dbReference>
<evidence type="ECO:0000256" key="5">
    <source>
        <dbReference type="ARBA" id="ARBA00022741"/>
    </source>
</evidence>
<keyword evidence="3" id="KW-0808">Transferase</keyword>
<accession>A0A9W7FW41</accession>
<keyword evidence="2" id="KW-0662">Pyridine nucleotide biosynthesis</keyword>
<gene>
    <name evidence="8" type="ORF">TrCOL_g2470</name>
</gene>
<reference evidence="9" key="1">
    <citation type="journal article" date="2023" name="Commun. Biol.">
        <title>Genome analysis of Parmales, the sister group of diatoms, reveals the evolutionary specialization of diatoms from phago-mixotrophs to photoautotrophs.</title>
        <authorList>
            <person name="Ban H."/>
            <person name="Sato S."/>
            <person name="Yoshikawa S."/>
            <person name="Yamada K."/>
            <person name="Nakamura Y."/>
            <person name="Ichinomiya M."/>
            <person name="Sato N."/>
            <person name="Blanc-Mathieu R."/>
            <person name="Endo H."/>
            <person name="Kuwata A."/>
            <person name="Ogata H."/>
        </authorList>
    </citation>
    <scope>NUCLEOTIDE SEQUENCE [LARGE SCALE GENOMIC DNA]</scope>
</reference>
<name>A0A9W7FW41_9STRA</name>
<dbReference type="EMBL" id="BRYA01000568">
    <property type="protein sequence ID" value="GMI23399.1"/>
    <property type="molecule type" value="Genomic_DNA"/>
</dbReference>
<evidence type="ECO:0000256" key="1">
    <source>
        <dbReference type="ARBA" id="ARBA00004790"/>
    </source>
</evidence>
<keyword evidence="9" id="KW-1185">Reference proteome</keyword>